<reference evidence="1 2" key="1">
    <citation type="submission" date="2024-06" db="EMBL/GenBank/DDBJ databases">
        <title>The Natural Products Discovery Center: Release of the First 8490 Sequenced Strains for Exploring Actinobacteria Biosynthetic Diversity.</title>
        <authorList>
            <person name="Kalkreuter E."/>
            <person name="Kautsar S.A."/>
            <person name="Yang D."/>
            <person name="Bader C.D."/>
            <person name="Teijaro C.N."/>
            <person name="Fluegel L."/>
            <person name="Davis C.M."/>
            <person name="Simpson J.R."/>
            <person name="Lauterbach L."/>
            <person name="Steele A.D."/>
            <person name="Gui C."/>
            <person name="Meng S."/>
            <person name="Li G."/>
            <person name="Viehrig K."/>
            <person name="Ye F."/>
            <person name="Su P."/>
            <person name="Kiefer A.F."/>
            <person name="Nichols A."/>
            <person name="Cepeda A.J."/>
            <person name="Yan W."/>
            <person name="Fan B."/>
            <person name="Jiang Y."/>
            <person name="Adhikari A."/>
            <person name="Zheng C.-J."/>
            <person name="Schuster L."/>
            <person name="Cowan T.M."/>
            <person name="Smanski M.J."/>
            <person name="Chevrette M.G."/>
            <person name="De Carvalho L.P.S."/>
            <person name="Shen B."/>
        </authorList>
    </citation>
    <scope>NUCLEOTIDE SEQUENCE [LARGE SCALE GENOMIC DNA]</scope>
    <source>
        <strain evidence="1 2">NPDC019708</strain>
    </source>
</reference>
<protein>
    <recommendedName>
        <fullName evidence="3">OmdA domain containing protein</fullName>
    </recommendedName>
</protein>
<evidence type="ECO:0000313" key="1">
    <source>
        <dbReference type="EMBL" id="MEU1954686.1"/>
    </source>
</evidence>
<comment type="caution">
    <text evidence="1">The sequence shown here is derived from an EMBL/GenBank/DDBJ whole genome shotgun (WGS) entry which is preliminary data.</text>
</comment>
<dbReference type="RefSeq" id="WP_356957700.1">
    <property type="nucleotide sequence ID" value="NZ_JBEXYG010000008.1"/>
</dbReference>
<gene>
    <name evidence="1" type="ORF">ABZ510_22805</name>
</gene>
<evidence type="ECO:0000313" key="2">
    <source>
        <dbReference type="Proteomes" id="UP001550628"/>
    </source>
</evidence>
<organism evidence="1 2">
    <name type="scientific">Nocardia rhamnosiphila</name>
    <dbReference type="NCBI Taxonomy" id="426716"/>
    <lineage>
        <taxon>Bacteria</taxon>
        <taxon>Bacillati</taxon>
        <taxon>Actinomycetota</taxon>
        <taxon>Actinomycetes</taxon>
        <taxon>Mycobacteriales</taxon>
        <taxon>Nocardiaceae</taxon>
        <taxon>Nocardia</taxon>
    </lineage>
</organism>
<proteinExistence type="predicted"/>
<evidence type="ECO:0008006" key="3">
    <source>
        <dbReference type="Google" id="ProtNLM"/>
    </source>
</evidence>
<name>A0ABV2WUX2_9NOCA</name>
<sequence>MPTADHTRAATFDAAEDYARWLSANHATAAEIWLKIAKKNAPVPTVTITEALDVALCYGWIDSHRRALDADHYLQRYSPRTPRSPWSAINRGKAESLIAAGRMREPGYAAIESAKADGRWSANRS</sequence>
<dbReference type="EMBL" id="JBEYBF010000016">
    <property type="protein sequence ID" value="MEU1954686.1"/>
    <property type="molecule type" value="Genomic_DNA"/>
</dbReference>
<dbReference type="Proteomes" id="UP001550628">
    <property type="component" value="Unassembled WGS sequence"/>
</dbReference>
<keyword evidence="2" id="KW-1185">Reference proteome</keyword>
<accession>A0ABV2WUX2</accession>